<reference evidence="1 2" key="1">
    <citation type="journal article" date="2018" name="Science">
        <title>The opium poppy genome and morphinan production.</title>
        <authorList>
            <person name="Guo L."/>
            <person name="Winzer T."/>
            <person name="Yang X."/>
            <person name="Li Y."/>
            <person name="Ning Z."/>
            <person name="He Z."/>
            <person name="Teodor R."/>
            <person name="Lu Y."/>
            <person name="Bowser T.A."/>
            <person name="Graham I.A."/>
            <person name="Ye K."/>
        </authorList>
    </citation>
    <scope>NUCLEOTIDE SEQUENCE [LARGE SCALE GENOMIC DNA]</scope>
    <source>
        <strain evidence="2">cv. HN1</strain>
        <tissue evidence="1">Leaves</tissue>
    </source>
</reference>
<proteinExistence type="predicted"/>
<gene>
    <name evidence="1" type="ORF">C5167_021294</name>
</gene>
<dbReference type="EMBL" id="CM010716">
    <property type="protein sequence ID" value="RZC52865.1"/>
    <property type="molecule type" value="Genomic_DNA"/>
</dbReference>
<keyword evidence="2" id="KW-1185">Reference proteome</keyword>
<dbReference type="AlphaFoldDB" id="A0A4Y7IZN3"/>
<evidence type="ECO:0000313" key="1">
    <source>
        <dbReference type="EMBL" id="RZC52865.1"/>
    </source>
</evidence>
<dbReference type="Proteomes" id="UP000316621">
    <property type="component" value="Chromosome 2"/>
</dbReference>
<name>A0A4Y7IZN3_PAPSO</name>
<accession>A0A4Y7IZN3</accession>
<dbReference type="Gramene" id="RZC52865">
    <property type="protein sequence ID" value="RZC52865"/>
    <property type="gene ID" value="C5167_021294"/>
</dbReference>
<evidence type="ECO:0000313" key="2">
    <source>
        <dbReference type="Proteomes" id="UP000316621"/>
    </source>
</evidence>
<protein>
    <submittedName>
        <fullName evidence="1">Uncharacterized protein</fullName>
    </submittedName>
</protein>
<organism evidence="1 2">
    <name type="scientific">Papaver somniferum</name>
    <name type="common">Opium poppy</name>
    <dbReference type="NCBI Taxonomy" id="3469"/>
    <lineage>
        <taxon>Eukaryota</taxon>
        <taxon>Viridiplantae</taxon>
        <taxon>Streptophyta</taxon>
        <taxon>Embryophyta</taxon>
        <taxon>Tracheophyta</taxon>
        <taxon>Spermatophyta</taxon>
        <taxon>Magnoliopsida</taxon>
        <taxon>Ranunculales</taxon>
        <taxon>Papaveraceae</taxon>
        <taxon>Papaveroideae</taxon>
        <taxon>Papaver</taxon>
    </lineage>
</organism>
<sequence>MATSFSQVLSNLRLLHVDDVVQQQTSLCLRVQEHATDDHQGQLYDSCRGTLVSILKSIAFFNRTRKLFGMQEEFRESFELIAHVKPKSLHNGIFAEFKDEVAKGCVVKGERLAKKGAQAPKCYGVNICQGKRT</sequence>